<evidence type="ECO:0000313" key="1">
    <source>
        <dbReference type="EMBL" id="KYN30542.1"/>
    </source>
</evidence>
<sequence length="191" mass="21187">MKIRQFAAYTVDEKIYVEMFVYSVEQSVLKKIRSENRLLVDYLFKITLCSNTGNRSSSRKGISKSIFKALCGSFESTKSYSSLSLISAPGGLFSCSSFLASRLLSSSSKDGSFESRLENELFGLSVLMKISFMSKSSESELSEGGSFIQESKSKFSENSPQIHAAAYKTSDIVALGWPVKRYEFSSNKAHC</sequence>
<organism evidence="1 2">
    <name type="scientific">Trachymyrmex septentrionalis</name>
    <dbReference type="NCBI Taxonomy" id="34720"/>
    <lineage>
        <taxon>Eukaryota</taxon>
        <taxon>Metazoa</taxon>
        <taxon>Ecdysozoa</taxon>
        <taxon>Arthropoda</taxon>
        <taxon>Hexapoda</taxon>
        <taxon>Insecta</taxon>
        <taxon>Pterygota</taxon>
        <taxon>Neoptera</taxon>
        <taxon>Endopterygota</taxon>
        <taxon>Hymenoptera</taxon>
        <taxon>Apocrita</taxon>
        <taxon>Aculeata</taxon>
        <taxon>Formicoidea</taxon>
        <taxon>Formicidae</taxon>
        <taxon>Myrmicinae</taxon>
        <taxon>Trachymyrmex</taxon>
    </lineage>
</organism>
<protein>
    <submittedName>
        <fullName evidence="1">Uncharacterized protein</fullName>
    </submittedName>
</protein>
<keyword evidence="2" id="KW-1185">Reference proteome</keyword>
<gene>
    <name evidence="1" type="ORF">ALC56_15238</name>
</gene>
<dbReference type="EMBL" id="KQ982021">
    <property type="protein sequence ID" value="KYN30542.1"/>
    <property type="molecule type" value="Genomic_DNA"/>
</dbReference>
<accession>A0A195ERL4</accession>
<evidence type="ECO:0000313" key="2">
    <source>
        <dbReference type="Proteomes" id="UP000078541"/>
    </source>
</evidence>
<proteinExistence type="predicted"/>
<dbReference type="Proteomes" id="UP000078541">
    <property type="component" value="Unassembled WGS sequence"/>
</dbReference>
<name>A0A195ERL4_9HYME</name>
<reference evidence="1 2" key="1">
    <citation type="submission" date="2016-03" db="EMBL/GenBank/DDBJ databases">
        <title>Trachymyrmex septentrionalis WGS genome.</title>
        <authorList>
            <person name="Nygaard S."/>
            <person name="Hu H."/>
            <person name="Boomsma J."/>
            <person name="Zhang G."/>
        </authorList>
    </citation>
    <scope>NUCLEOTIDE SEQUENCE [LARGE SCALE GENOMIC DNA]</scope>
    <source>
        <strain evidence="1">Tsep2-gDNA-1</strain>
        <tissue evidence="1">Whole body</tissue>
    </source>
</reference>
<dbReference type="AlphaFoldDB" id="A0A195ERL4"/>